<feature type="domain" description="T-SNARE coiled-coil homology" evidence="10">
    <location>
        <begin position="13"/>
        <end position="75"/>
    </location>
</feature>
<evidence type="ECO:0000256" key="9">
    <source>
        <dbReference type="SAM" id="Phobius"/>
    </source>
</evidence>
<protein>
    <submittedName>
        <fullName evidence="11">Putative snare protein</fullName>
    </submittedName>
</protein>
<evidence type="ECO:0000256" key="1">
    <source>
        <dbReference type="ARBA" id="ARBA00004211"/>
    </source>
</evidence>
<dbReference type="GO" id="GO:0015031">
    <property type="term" value="P:protein transport"/>
    <property type="evidence" value="ECO:0007669"/>
    <property type="project" value="UniProtKB-KW"/>
</dbReference>
<dbReference type="AlphaFoldDB" id="R8BPP1"/>
<dbReference type="PANTHER" id="PTHR15959:SF0">
    <property type="entry name" value="SYNTAXIN-18"/>
    <property type="match status" value="1"/>
</dbReference>
<dbReference type="InterPro" id="IPR000727">
    <property type="entry name" value="T_SNARE_dom"/>
</dbReference>
<dbReference type="Proteomes" id="UP000014074">
    <property type="component" value="Unassembled WGS sequence"/>
</dbReference>
<dbReference type="OrthoDB" id="10255013at2759"/>
<gene>
    <name evidence="11" type="ORF">UCRPA7_3192</name>
</gene>
<dbReference type="KEGG" id="tmn:UCRPA7_3192"/>
<evidence type="ECO:0000256" key="2">
    <source>
        <dbReference type="ARBA" id="ARBA00009063"/>
    </source>
</evidence>
<dbReference type="Pfam" id="PF05739">
    <property type="entry name" value="SNARE"/>
    <property type="match status" value="1"/>
</dbReference>
<keyword evidence="6 9" id="KW-1133">Transmembrane helix</keyword>
<accession>R8BPP1</accession>
<dbReference type="SUPFAM" id="SSF58038">
    <property type="entry name" value="SNARE fusion complex"/>
    <property type="match status" value="1"/>
</dbReference>
<comment type="subcellular location">
    <subcellularLocation>
        <location evidence="1">Membrane</location>
        <topology evidence="1">Single-pass type IV membrane protein</topology>
    </subcellularLocation>
</comment>
<keyword evidence="4 9" id="KW-0812">Transmembrane</keyword>
<dbReference type="GO" id="GO:0005783">
    <property type="term" value="C:endoplasmic reticulum"/>
    <property type="evidence" value="ECO:0007669"/>
    <property type="project" value="TreeGrafter"/>
</dbReference>
<evidence type="ECO:0000256" key="6">
    <source>
        <dbReference type="ARBA" id="ARBA00022989"/>
    </source>
</evidence>
<evidence type="ECO:0000313" key="11">
    <source>
        <dbReference type="EMBL" id="EOO01311.1"/>
    </source>
</evidence>
<dbReference type="Gene3D" id="1.20.5.110">
    <property type="match status" value="1"/>
</dbReference>
<dbReference type="EMBL" id="KB933034">
    <property type="protein sequence ID" value="EOO01311.1"/>
    <property type="molecule type" value="Genomic_DNA"/>
</dbReference>
<keyword evidence="5" id="KW-0653">Protein transport</keyword>
<sequence length="124" mass="14014">MQSSRTGQTRAILNTVQDRYNTLQQIEQQMIELAQLFQDIDALILQQDFPVTQIEQKGEEAVQNLSKGNDEIAAAVTTARKTRRKKWICFGIVFTIIVVVVVVAVAYIMINKAKGNDMSKRTVE</sequence>
<comment type="similarity">
    <text evidence="2">Belongs to the syntaxin family.</text>
</comment>
<dbReference type="PANTHER" id="PTHR15959">
    <property type="entry name" value="SYNTAXIN-18"/>
    <property type="match status" value="1"/>
</dbReference>
<evidence type="ECO:0000256" key="4">
    <source>
        <dbReference type="ARBA" id="ARBA00022692"/>
    </source>
</evidence>
<keyword evidence="12" id="KW-1185">Reference proteome</keyword>
<name>R8BPP1_PHAM7</name>
<organism evidence="11 12">
    <name type="scientific">Phaeoacremonium minimum (strain UCR-PA7)</name>
    <name type="common">Esca disease fungus</name>
    <name type="synonym">Togninia minima</name>
    <dbReference type="NCBI Taxonomy" id="1286976"/>
    <lineage>
        <taxon>Eukaryota</taxon>
        <taxon>Fungi</taxon>
        <taxon>Dikarya</taxon>
        <taxon>Ascomycota</taxon>
        <taxon>Pezizomycotina</taxon>
        <taxon>Sordariomycetes</taxon>
        <taxon>Sordariomycetidae</taxon>
        <taxon>Togniniales</taxon>
        <taxon>Togniniaceae</taxon>
        <taxon>Phaeoacremonium</taxon>
    </lineage>
</organism>
<evidence type="ECO:0000256" key="8">
    <source>
        <dbReference type="ARBA" id="ARBA00023136"/>
    </source>
</evidence>
<evidence type="ECO:0000256" key="3">
    <source>
        <dbReference type="ARBA" id="ARBA00022448"/>
    </source>
</evidence>
<dbReference type="PROSITE" id="PS50192">
    <property type="entry name" value="T_SNARE"/>
    <property type="match status" value="1"/>
</dbReference>
<dbReference type="RefSeq" id="XP_007913945.1">
    <property type="nucleotide sequence ID" value="XM_007915754.1"/>
</dbReference>
<dbReference type="SMART" id="SM00397">
    <property type="entry name" value="t_SNARE"/>
    <property type="match status" value="1"/>
</dbReference>
<evidence type="ECO:0000313" key="12">
    <source>
        <dbReference type="Proteomes" id="UP000014074"/>
    </source>
</evidence>
<dbReference type="eggNOG" id="KOG0810">
    <property type="taxonomic scope" value="Eukaryota"/>
</dbReference>
<feature type="transmembrane region" description="Helical" evidence="9">
    <location>
        <begin position="87"/>
        <end position="110"/>
    </location>
</feature>
<evidence type="ECO:0000259" key="10">
    <source>
        <dbReference type="PROSITE" id="PS50192"/>
    </source>
</evidence>
<dbReference type="CDD" id="cd15849">
    <property type="entry name" value="SNARE_Sso1"/>
    <property type="match status" value="1"/>
</dbReference>
<keyword evidence="8 9" id="KW-0472">Membrane</keyword>
<dbReference type="GeneID" id="19323517"/>
<reference evidence="12" key="1">
    <citation type="journal article" date="2013" name="Genome Announc.">
        <title>Draft genome sequence of the ascomycete Phaeoacremonium aleophilum strain UCR-PA7, a causal agent of the esca disease complex in grapevines.</title>
        <authorList>
            <person name="Blanco-Ulate B."/>
            <person name="Rolshausen P."/>
            <person name="Cantu D."/>
        </authorList>
    </citation>
    <scope>NUCLEOTIDE SEQUENCE [LARGE SCALE GENOMIC DNA]</scope>
    <source>
        <strain evidence="12">UCR-PA7</strain>
    </source>
</reference>
<keyword evidence="7" id="KW-0175">Coiled coil</keyword>
<dbReference type="GO" id="GO:0031201">
    <property type="term" value="C:SNARE complex"/>
    <property type="evidence" value="ECO:0007669"/>
    <property type="project" value="TreeGrafter"/>
</dbReference>
<evidence type="ECO:0000256" key="5">
    <source>
        <dbReference type="ARBA" id="ARBA00022927"/>
    </source>
</evidence>
<proteinExistence type="inferred from homology"/>
<evidence type="ECO:0000256" key="7">
    <source>
        <dbReference type="ARBA" id="ARBA00023054"/>
    </source>
</evidence>
<keyword evidence="3" id="KW-0813">Transport</keyword>
<dbReference type="HOGENOM" id="CLU_131681_0_0_1"/>
<dbReference type="GO" id="GO:0006890">
    <property type="term" value="P:retrograde vesicle-mediated transport, Golgi to endoplasmic reticulum"/>
    <property type="evidence" value="ECO:0007669"/>
    <property type="project" value="TreeGrafter"/>
</dbReference>